<dbReference type="GO" id="GO:0052689">
    <property type="term" value="F:carboxylic ester hydrolase activity"/>
    <property type="evidence" value="ECO:0007669"/>
    <property type="project" value="UniProtKB-ARBA"/>
</dbReference>
<evidence type="ECO:0000313" key="3">
    <source>
        <dbReference type="EMBL" id="TDO26878.1"/>
    </source>
</evidence>
<name>A0A4V3C4R3_9BACT</name>
<dbReference type="SUPFAM" id="SSF53474">
    <property type="entry name" value="alpha/beta-Hydrolases"/>
    <property type="match status" value="1"/>
</dbReference>
<evidence type="ECO:0000259" key="2">
    <source>
        <dbReference type="Pfam" id="PF01738"/>
    </source>
</evidence>
<proteinExistence type="predicted"/>
<sequence length="348" mass="37453">MTFAAHLQGTYIMKQLLRLGIMSCLLVTAMISCSKKAVETPQNTTPSGGTNTQAEVTETIYLTNPTGGDPLKAVLFIPASTTSVPAVVVQHGSGGLWSSTDMTNTQLASQFSIWIDSFRVNKIAALFIDSYTARGVKNFPDKAPPENIFLAAEFIRPRDAYAGLTYLRSLSRIKPNKIALLGFSHGGTSVLSTMVDAQAVSKPVWSLVSGGITYTNGVLAPAQRPTEGGFVAAVSYYPGAAMFSYYGRPGTPSNGKYIPYAPIMLHAAGRDPLYTTLYTNSDNNTSISAYDGLVLKAQQSNLSAPMTLYVYDNAEHSFDGSTGNNEDAKANLIAKKRSLEFLKTYLFN</sequence>
<dbReference type="InterPro" id="IPR002925">
    <property type="entry name" value="Dienelactn_hydro"/>
</dbReference>
<dbReference type="PANTHER" id="PTHR22946:SF9">
    <property type="entry name" value="POLYKETIDE TRANSFERASE AF380"/>
    <property type="match status" value="1"/>
</dbReference>
<keyword evidence="4" id="KW-1185">Reference proteome</keyword>
<dbReference type="InterPro" id="IPR029058">
    <property type="entry name" value="AB_hydrolase_fold"/>
</dbReference>
<keyword evidence="1 3" id="KW-0378">Hydrolase</keyword>
<gene>
    <name evidence="3" type="ORF">BC659_2190</name>
</gene>
<dbReference type="InterPro" id="IPR050261">
    <property type="entry name" value="FrsA_esterase"/>
</dbReference>
<evidence type="ECO:0000256" key="1">
    <source>
        <dbReference type="ARBA" id="ARBA00022801"/>
    </source>
</evidence>
<reference evidence="3 4" key="1">
    <citation type="submission" date="2019-03" db="EMBL/GenBank/DDBJ databases">
        <title>Genomic Encyclopedia of Archaeal and Bacterial Type Strains, Phase II (KMG-II): from individual species to whole genera.</title>
        <authorList>
            <person name="Goeker M."/>
        </authorList>
    </citation>
    <scope>NUCLEOTIDE SEQUENCE [LARGE SCALE GENOMIC DNA]</scope>
    <source>
        <strain evidence="3 4">DSM 28323</strain>
    </source>
</reference>
<dbReference type="Pfam" id="PF01738">
    <property type="entry name" value="DLH"/>
    <property type="match status" value="1"/>
</dbReference>
<organism evidence="3 4">
    <name type="scientific">Sediminibacterium goheungense</name>
    <dbReference type="NCBI Taxonomy" id="1086393"/>
    <lineage>
        <taxon>Bacteria</taxon>
        <taxon>Pseudomonadati</taxon>
        <taxon>Bacteroidota</taxon>
        <taxon>Chitinophagia</taxon>
        <taxon>Chitinophagales</taxon>
        <taxon>Chitinophagaceae</taxon>
        <taxon>Sediminibacterium</taxon>
    </lineage>
</organism>
<dbReference type="Proteomes" id="UP000295741">
    <property type="component" value="Unassembled WGS sequence"/>
</dbReference>
<accession>A0A4V3C4R3</accession>
<dbReference type="Gene3D" id="3.40.50.1820">
    <property type="entry name" value="alpha/beta hydrolase"/>
    <property type="match status" value="1"/>
</dbReference>
<feature type="domain" description="Dienelactone hydrolase" evidence="2">
    <location>
        <begin position="232"/>
        <end position="346"/>
    </location>
</feature>
<protein>
    <submittedName>
        <fullName evidence="3">Dienelactone hydrolase</fullName>
    </submittedName>
</protein>
<evidence type="ECO:0000313" key="4">
    <source>
        <dbReference type="Proteomes" id="UP000295741"/>
    </source>
</evidence>
<comment type="caution">
    <text evidence="3">The sequence shown here is derived from an EMBL/GenBank/DDBJ whole genome shotgun (WGS) entry which is preliminary data.</text>
</comment>
<dbReference type="EMBL" id="SNWP01000011">
    <property type="protein sequence ID" value="TDO26878.1"/>
    <property type="molecule type" value="Genomic_DNA"/>
</dbReference>
<dbReference type="OrthoDB" id="9809549at2"/>
<dbReference type="PANTHER" id="PTHR22946">
    <property type="entry name" value="DIENELACTONE HYDROLASE DOMAIN-CONTAINING PROTEIN-RELATED"/>
    <property type="match status" value="1"/>
</dbReference>
<dbReference type="AlphaFoldDB" id="A0A4V3C4R3"/>